<keyword evidence="1" id="KW-0472">Membrane</keyword>
<keyword evidence="1" id="KW-0812">Transmembrane</keyword>
<reference evidence="3" key="1">
    <citation type="submission" date="2018-02" db="EMBL/GenBank/DDBJ databases">
        <authorList>
            <person name="Seth-Smith MB H."/>
            <person name="Seth-Smith H."/>
        </authorList>
    </citation>
    <scope>NUCLEOTIDE SEQUENCE [LARGE SCALE GENOMIC DNA]</scope>
</reference>
<protein>
    <submittedName>
        <fullName evidence="2">Uncharacterized protein</fullName>
    </submittedName>
</protein>
<keyword evidence="3" id="KW-1185">Reference proteome</keyword>
<dbReference type="EMBL" id="LR130759">
    <property type="protein sequence ID" value="VDM89115.1"/>
    <property type="molecule type" value="Genomic_DNA"/>
</dbReference>
<proteinExistence type="predicted"/>
<gene>
    <name evidence="2" type="ORF">MB901379_02682</name>
</gene>
<dbReference type="Proteomes" id="UP000269998">
    <property type="component" value="Chromosome"/>
</dbReference>
<organism evidence="2 3">
    <name type="scientific">Mycobacterium basiliense</name>
    <dbReference type="NCBI Taxonomy" id="2094119"/>
    <lineage>
        <taxon>Bacteria</taxon>
        <taxon>Bacillati</taxon>
        <taxon>Actinomycetota</taxon>
        <taxon>Actinomycetes</taxon>
        <taxon>Mycobacteriales</taxon>
        <taxon>Mycobacteriaceae</taxon>
        <taxon>Mycobacterium</taxon>
    </lineage>
</organism>
<feature type="transmembrane region" description="Helical" evidence="1">
    <location>
        <begin position="6"/>
        <end position="26"/>
    </location>
</feature>
<keyword evidence="1" id="KW-1133">Transmembrane helix</keyword>
<accession>A0A447GF84</accession>
<dbReference type="AlphaFoldDB" id="A0A447GF84"/>
<dbReference type="KEGG" id="mbai:MB901379_02682"/>
<dbReference type="RefSeq" id="WP_232021832.1">
    <property type="nucleotide sequence ID" value="NZ_CBCSKE010000024.1"/>
</dbReference>
<evidence type="ECO:0000313" key="3">
    <source>
        <dbReference type="Proteomes" id="UP000269998"/>
    </source>
</evidence>
<sequence length="63" mass="7154">MVWWPAWSFFRLIWLIYISMTFGWYLGAMAVQFVLWAVIGTAAAVAATGCVRRYFQGSGANQD</sequence>
<evidence type="ECO:0000313" key="2">
    <source>
        <dbReference type="EMBL" id="VDM89115.1"/>
    </source>
</evidence>
<evidence type="ECO:0000256" key="1">
    <source>
        <dbReference type="SAM" id="Phobius"/>
    </source>
</evidence>
<name>A0A447GF84_9MYCO</name>
<feature type="transmembrane region" description="Helical" evidence="1">
    <location>
        <begin position="33"/>
        <end position="55"/>
    </location>
</feature>